<protein>
    <recommendedName>
        <fullName evidence="12">Cytochrome b561 domain-containing protein</fullName>
    </recommendedName>
</protein>
<keyword evidence="6" id="KW-0479">Metal-binding</keyword>
<keyword evidence="10 11" id="KW-0472">Membrane</keyword>
<accession>A0A3P6EX18</accession>
<feature type="transmembrane region" description="Helical" evidence="11">
    <location>
        <begin position="6"/>
        <end position="24"/>
    </location>
</feature>
<evidence type="ECO:0000313" key="13">
    <source>
        <dbReference type="EMBL" id="VDD49647.1"/>
    </source>
</evidence>
<comment type="subcellular location">
    <subcellularLocation>
        <location evidence="2">Membrane</location>
        <topology evidence="2">Multi-pass membrane protein</topology>
    </subcellularLocation>
</comment>
<dbReference type="EMBL" id="LR031878">
    <property type="protein sequence ID" value="VDD49647.1"/>
    <property type="molecule type" value="Genomic_DNA"/>
</dbReference>
<dbReference type="Gene3D" id="1.20.120.1770">
    <property type="match status" value="1"/>
</dbReference>
<evidence type="ECO:0000256" key="11">
    <source>
        <dbReference type="SAM" id="Phobius"/>
    </source>
</evidence>
<evidence type="ECO:0000256" key="6">
    <source>
        <dbReference type="ARBA" id="ARBA00022723"/>
    </source>
</evidence>
<proteinExistence type="predicted"/>
<dbReference type="PANTHER" id="PTHR10106">
    <property type="entry name" value="CYTOCHROME B561-RELATED"/>
    <property type="match status" value="1"/>
</dbReference>
<evidence type="ECO:0000256" key="4">
    <source>
        <dbReference type="ARBA" id="ARBA00022617"/>
    </source>
</evidence>
<evidence type="ECO:0000259" key="12">
    <source>
        <dbReference type="Pfam" id="PF03188"/>
    </source>
</evidence>
<reference evidence="13" key="1">
    <citation type="submission" date="2018-11" db="EMBL/GenBank/DDBJ databases">
        <authorList>
            <consortium name="Genoscope - CEA"/>
            <person name="William W."/>
        </authorList>
    </citation>
    <scope>NUCLEOTIDE SEQUENCE</scope>
</reference>
<sequence length="133" mass="14495">MKKLIHLVLHAIALALGIWGIYAVSKNHYKSGIPDLIASIPGLELCVYSFIVFFFPGGSPNLISGLLLCHVMLGLFVYIHAAGNAALGLLEKLTILESGGLEKYGTEDFVVLTLQENVRVTTTIYDYKCVIVN</sequence>
<dbReference type="InterPro" id="IPR006593">
    <property type="entry name" value="Cyt_b561/ferric_Rdtase_TM"/>
</dbReference>
<evidence type="ECO:0000256" key="8">
    <source>
        <dbReference type="ARBA" id="ARBA00022989"/>
    </source>
</evidence>
<keyword evidence="4" id="KW-0349">Heme</keyword>
<evidence type="ECO:0000256" key="7">
    <source>
        <dbReference type="ARBA" id="ARBA00022982"/>
    </source>
</evidence>
<keyword evidence="5 11" id="KW-0812">Transmembrane</keyword>
<feature type="transmembrane region" description="Helical" evidence="11">
    <location>
        <begin position="62"/>
        <end position="82"/>
    </location>
</feature>
<name>A0A3P6EX18_BRAOL</name>
<evidence type="ECO:0000256" key="2">
    <source>
        <dbReference type="ARBA" id="ARBA00004141"/>
    </source>
</evidence>
<evidence type="ECO:0000256" key="1">
    <source>
        <dbReference type="ARBA" id="ARBA00001970"/>
    </source>
</evidence>
<dbReference type="PANTHER" id="PTHR10106:SF22">
    <property type="entry name" value="TRANSMEMBRANE ASCORBATE FERRIREDUCTASE 1"/>
    <property type="match status" value="1"/>
</dbReference>
<evidence type="ECO:0000256" key="9">
    <source>
        <dbReference type="ARBA" id="ARBA00023004"/>
    </source>
</evidence>
<dbReference type="Pfam" id="PF03188">
    <property type="entry name" value="Cytochrom_B561"/>
    <property type="match status" value="1"/>
</dbReference>
<keyword evidence="7" id="KW-0249">Electron transport</keyword>
<organism evidence="13">
    <name type="scientific">Brassica oleracea</name>
    <name type="common">Wild cabbage</name>
    <dbReference type="NCBI Taxonomy" id="3712"/>
    <lineage>
        <taxon>Eukaryota</taxon>
        <taxon>Viridiplantae</taxon>
        <taxon>Streptophyta</taxon>
        <taxon>Embryophyta</taxon>
        <taxon>Tracheophyta</taxon>
        <taxon>Spermatophyta</taxon>
        <taxon>Magnoliopsida</taxon>
        <taxon>eudicotyledons</taxon>
        <taxon>Gunneridae</taxon>
        <taxon>Pentapetalae</taxon>
        <taxon>rosids</taxon>
        <taxon>malvids</taxon>
        <taxon>Brassicales</taxon>
        <taxon>Brassicaceae</taxon>
        <taxon>Brassiceae</taxon>
        <taxon>Brassica</taxon>
    </lineage>
</organism>
<evidence type="ECO:0000256" key="10">
    <source>
        <dbReference type="ARBA" id="ARBA00023136"/>
    </source>
</evidence>
<evidence type="ECO:0000256" key="5">
    <source>
        <dbReference type="ARBA" id="ARBA00022692"/>
    </source>
</evidence>
<dbReference type="GO" id="GO:0016491">
    <property type="term" value="F:oxidoreductase activity"/>
    <property type="evidence" value="ECO:0007669"/>
    <property type="project" value="InterPro"/>
</dbReference>
<gene>
    <name evidence="13" type="ORF">BOLC1T02036H</name>
</gene>
<comment type="cofactor">
    <cofactor evidence="1">
        <name>heme b</name>
        <dbReference type="ChEBI" id="CHEBI:60344"/>
    </cofactor>
</comment>
<dbReference type="GO" id="GO:0046872">
    <property type="term" value="F:metal ion binding"/>
    <property type="evidence" value="ECO:0007669"/>
    <property type="project" value="UniProtKB-KW"/>
</dbReference>
<feature type="transmembrane region" description="Helical" evidence="11">
    <location>
        <begin position="36"/>
        <end position="56"/>
    </location>
</feature>
<dbReference type="InterPro" id="IPR043205">
    <property type="entry name" value="CYB561/CYBRD1-like"/>
</dbReference>
<dbReference type="GO" id="GO:0016020">
    <property type="term" value="C:membrane"/>
    <property type="evidence" value="ECO:0007669"/>
    <property type="project" value="UniProtKB-SubCell"/>
</dbReference>
<feature type="domain" description="Cytochrome b561" evidence="12">
    <location>
        <begin position="1"/>
        <end position="94"/>
    </location>
</feature>
<evidence type="ECO:0000256" key="3">
    <source>
        <dbReference type="ARBA" id="ARBA00022448"/>
    </source>
</evidence>
<dbReference type="AlphaFoldDB" id="A0A3P6EX18"/>
<keyword evidence="8 11" id="KW-1133">Transmembrane helix</keyword>
<keyword evidence="9" id="KW-0408">Iron</keyword>
<keyword evidence="3" id="KW-0813">Transport</keyword>